<dbReference type="Proteomes" id="UP001595705">
    <property type="component" value="Unassembled WGS sequence"/>
</dbReference>
<dbReference type="RefSeq" id="WP_386745510.1">
    <property type="nucleotide sequence ID" value="NZ_JBHRYA010000012.1"/>
</dbReference>
<evidence type="ECO:0000313" key="1">
    <source>
        <dbReference type="EMBL" id="MFC3717513.1"/>
    </source>
</evidence>
<accession>A0ABV7XP38</accession>
<evidence type="ECO:0000313" key="2">
    <source>
        <dbReference type="Proteomes" id="UP001595705"/>
    </source>
</evidence>
<name>A0ABV7XP38_9GAMM</name>
<gene>
    <name evidence="1" type="ORF">ACFONC_15280</name>
</gene>
<organism evidence="1 2">
    <name type="scientific">Luteimonas soli</name>
    <dbReference type="NCBI Taxonomy" id="1648966"/>
    <lineage>
        <taxon>Bacteria</taxon>
        <taxon>Pseudomonadati</taxon>
        <taxon>Pseudomonadota</taxon>
        <taxon>Gammaproteobacteria</taxon>
        <taxon>Lysobacterales</taxon>
        <taxon>Lysobacteraceae</taxon>
        <taxon>Luteimonas</taxon>
    </lineage>
</organism>
<sequence>MYEQDENAEHEAMTRLFDLTRNGETDNCEYSQLDSMIYGRLEQAYGSDGAAAPRPGAVQVQTAAA</sequence>
<protein>
    <submittedName>
        <fullName evidence="1">Uncharacterized protein</fullName>
    </submittedName>
</protein>
<proteinExistence type="predicted"/>
<dbReference type="EMBL" id="JBHRYA010000012">
    <property type="protein sequence ID" value="MFC3717513.1"/>
    <property type="molecule type" value="Genomic_DNA"/>
</dbReference>
<keyword evidence="2" id="KW-1185">Reference proteome</keyword>
<comment type="caution">
    <text evidence="1">The sequence shown here is derived from an EMBL/GenBank/DDBJ whole genome shotgun (WGS) entry which is preliminary data.</text>
</comment>
<reference evidence="2" key="1">
    <citation type="journal article" date="2019" name="Int. J. Syst. Evol. Microbiol.">
        <title>The Global Catalogue of Microorganisms (GCM) 10K type strain sequencing project: providing services to taxonomists for standard genome sequencing and annotation.</title>
        <authorList>
            <consortium name="The Broad Institute Genomics Platform"/>
            <consortium name="The Broad Institute Genome Sequencing Center for Infectious Disease"/>
            <person name="Wu L."/>
            <person name="Ma J."/>
        </authorList>
    </citation>
    <scope>NUCLEOTIDE SEQUENCE [LARGE SCALE GENOMIC DNA]</scope>
    <source>
        <strain evidence="2">KCTC 42441</strain>
    </source>
</reference>